<dbReference type="AlphaFoldDB" id="A0A8B9AAK3"/>
<dbReference type="Pfam" id="PF12552">
    <property type="entry name" value="DUF3741"/>
    <property type="match status" value="1"/>
</dbReference>
<reference evidence="5" key="1">
    <citation type="journal article" date="2019" name="Nat. Commun.">
        <title>Genome-wide association mapping of date palm fruit traits.</title>
        <authorList>
            <person name="Hazzouri K.M."/>
            <person name="Gros-Balthazard M."/>
            <person name="Flowers J.M."/>
            <person name="Copetti D."/>
            <person name="Lemansour A."/>
            <person name="Lebrun M."/>
            <person name="Masmoudi K."/>
            <person name="Ferrand S."/>
            <person name="Dhar M.I."/>
            <person name="Fresquez Z.A."/>
            <person name="Rosas U."/>
            <person name="Zhang J."/>
            <person name="Talag J."/>
            <person name="Lee S."/>
            <person name="Kudrna D."/>
            <person name="Powell R.F."/>
            <person name="Leitch I.J."/>
            <person name="Krueger R.R."/>
            <person name="Wing R.A."/>
            <person name="Amiri K.M.A."/>
            <person name="Purugganan M.D."/>
        </authorList>
    </citation>
    <scope>NUCLEOTIDE SEQUENCE [LARGE SCALE GENOMIC DNA]</scope>
    <source>
        <strain evidence="5">cv. Khalas</strain>
    </source>
</reference>
<evidence type="ECO:0000256" key="1">
    <source>
        <dbReference type="SAM" id="MobiDB-lite"/>
    </source>
</evidence>
<accession>A0A8B9AAK3</accession>
<dbReference type="PANTHER" id="PTHR46836">
    <property type="entry name" value="AFADIN"/>
    <property type="match status" value="1"/>
</dbReference>
<evidence type="ECO:0000259" key="4">
    <source>
        <dbReference type="Pfam" id="PF14383"/>
    </source>
</evidence>
<evidence type="ECO:0000259" key="2">
    <source>
        <dbReference type="Pfam" id="PF12552"/>
    </source>
</evidence>
<sequence length="1011" mass="113910">MREMDHRLPQSGRSRGREKAFFAGGGAARRMMVGLDSKPNGCDLGSVGRGHGEGHDQLMGQRNAVTMAADSTCGSASRREENSFTLELRQNSYRKVSGRPMKAIMNEETFKETDTRRTSPSVIARLMGLDELPPPKVVDKHQKEIESHFLKTSHAGSQEKYAPYVDHSRQTNTPELQGVKDVFEVMETSKVEKDKDELFHKAVPRMKHETDVTFNKQKFMDAAFLSTGETPRNSKEFNDASENFDISGDLFLKYHQESNSLFTKPLRDRKCLPTSSHAKRITILKSSNNTKYETHEVCSSRKPTASLLSHSLKEYSGSHSYKLPRLQYVGKNYICPHPSQIVVLKPSLEKAWNTGKTVSLPRASENFQLDFQSHREFGRPGFRESYREGRVWHNFFDNVDALGSKKKSSREIARDITKEMRQSGSSDTKKASTLRLNGHIGDESSCIMPGMSNLHNAVACQSSFDHLNEWNSSYNTSSTYSAEYSVSREARRHLSEQYKLSNQFKEVEHVGRGMSTLGEMLALSDEERLMKILDSQSIHKVSDEKLARAEVPKTWGFPSGISSMDSWNDGYFINLPRSSSFSGSSKVHGPLNPCSKRDRSSGGGSYILNDVLGLGPNVTLNRKSNLNGSPLFRHAKCDTKSQYLNSGSEEKLPVWEIHVKPEDTRKKAHIKVPAEVRPKVPDFSYDTRADAGILVDNFSVPQNMDSKIPLASVQRRTRDILLREDGDSSGNDQNGLAMEETSSDRPQVDFHPMHSDDTESRSSVSSKEVVQPSPVSVLEPLSEEKSSLGCFKRVSADLKELQMQLQFLQLESVDAYADGSGLFVSGDVDASRDCHSLHQTGDILQEFMDEEERDFSYLLDILIDSGVHAAKQDRLFNSCYSPEHPVGPGMFEKLEQKYNKLATWSRSERKLFFDLINSVLAEILAPCMDLHPWVQSNSKIGPMWGCEGLVEKAWQMSVKQRKELNVGNPEEKVLDFKWFELGDDVDIIGREIERMLKEDLLEELVSEFILG</sequence>
<protein>
    <submittedName>
        <fullName evidence="6">Uncharacterized protein LOC103705996</fullName>
    </submittedName>
</protein>
<dbReference type="InterPro" id="IPR022212">
    <property type="entry name" value="DUF3741"/>
</dbReference>
<feature type="compositionally biased region" description="Basic and acidic residues" evidence="1">
    <location>
        <begin position="742"/>
        <end position="760"/>
    </location>
</feature>
<reference evidence="6" key="2">
    <citation type="submission" date="2025-08" db="UniProtKB">
        <authorList>
            <consortium name="RefSeq"/>
        </authorList>
    </citation>
    <scope>IDENTIFICATION</scope>
    <source>
        <tissue evidence="6">Young leaves</tissue>
    </source>
</reference>
<evidence type="ECO:0000313" key="6">
    <source>
        <dbReference type="RefSeq" id="XP_038980943.1"/>
    </source>
</evidence>
<feature type="compositionally biased region" description="Low complexity" evidence="1">
    <location>
        <begin position="761"/>
        <end position="770"/>
    </location>
</feature>
<organism evidence="5 6">
    <name type="scientific">Phoenix dactylifera</name>
    <name type="common">Date palm</name>
    <dbReference type="NCBI Taxonomy" id="42345"/>
    <lineage>
        <taxon>Eukaryota</taxon>
        <taxon>Viridiplantae</taxon>
        <taxon>Streptophyta</taxon>
        <taxon>Embryophyta</taxon>
        <taxon>Tracheophyta</taxon>
        <taxon>Spermatophyta</taxon>
        <taxon>Magnoliopsida</taxon>
        <taxon>Liliopsida</taxon>
        <taxon>Arecaceae</taxon>
        <taxon>Coryphoideae</taxon>
        <taxon>Phoeniceae</taxon>
        <taxon>Phoenix</taxon>
    </lineage>
</organism>
<dbReference type="OrthoDB" id="1925259at2759"/>
<gene>
    <name evidence="6" type="primary">LOC103705996</name>
</gene>
<dbReference type="Pfam" id="PF14309">
    <property type="entry name" value="DUF4378"/>
    <property type="match status" value="1"/>
</dbReference>
<dbReference type="InterPro" id="IPR025486">
    <property type="entry name" value="DUF4378"/>
</dbReference>
<feature type="domain" description="DUF4378" evidence="3">
    <location>
        <begin position="854"/>
        <end position="1003"/>
    </location>
</feature>
<proteinExistence type="predicted"/>
<evidence type="ECO:0000259" key="3">
    <source>
        <dbReference type="Pfam" id="PF14309"/>
    </source>
</evidence>
<feature type="domain" description="DUF3741" evidence="2">
    <location>
        <begin position="216"/>
        <end position="260"/>
    </location>
</feature>
<dbReference type="GeneID" id="103705996"/>
<dbReference type="Proteomes" id="UP000228380">
    <property type="component" value="Chromosome 3"/>
</dbReference>
<dbReference type="InterPro" id="IPR032795">
    <property type="entry name" value="DUF3741-assoc"/>
</dbReference>
<dbReference type="Pfam" id="PF14383">
    <property type="entry name" value="VARLMGL"/>
    <property type="match status" value="1"/>
</dbReference>
<evidence type="ECO:0000313" key="5">
    <source>
        <dbReference type="Proteomes" id="UP000228380"/>
    </source>
</evidence>
<dbReference type="PANTHER" id="PTHR46836:SF8">
    <property type="entry name" value="AFADIN"/>
    <property type="match status" value="1"/>
</dbReference>
<dbReference type="KEGG" id="pda:103705996"/>
<dbReference type="RefSeq" id="XP_038980943.1">
    <property type="nucleotide sequence ID" value="XM_039125015.1"/>
</dbReference>
<name>A0A8B9AAK3_PHODC</name>
<feature type="region of interest" description="Disordered" evidence="1">
    <location>
        <begin position="723"/>
        <end position="778"/>
    </location>
</feature>
<keyword evidence="5" id="KW-1185">Reference proteome</keyword>
<feature type="domain" description="DUF3741" evidence="4">
    <location>
        <begin position="119"/>
        <end position="134"/>
    </location>
</feature>